<dbReference type="PANTHER" id="PTHR23501">
    <property type="entry name" value="MAJOR FACILITATOR SUPERFAMILY"/>
    <property type="match status" value="1"/>
</dbReference>
<dbReference type="OrthoDB" id="117970at2157"/>
<feature type="transmembrane region" description="Helical" evidence="5">
    <location>
        <begin position="46"/>
        <end position="64"/>
    </location>
</feature>
<feature type="transmembrane region" description="Helical" evidence="5">
    <location>
        <begin position="392"/>
        <end position="413"/>
    </location>
</feature>
<gene>
    <name evidence="7" type="primary">yfiU</name>
    <name evidence="7" type="ORF">MCBB_1116</name>
</gene>
<protein>
    <submittedName>
        <fullName evidence="7">Putative MFS-type transporter YfiU</fullName>
    </submittedName>
</protein>
<feature type="transmembrane region" description="Helical" evidence="5">
    <location>
        <begin position="224"/>
        <end position="246"/>
    </location>
</feature>
<dbReference type="Pfam" id="PF07690">
    <property type="entry name" value="MFS_1"/>
    <property type="match status" value="1"/>
</dbReference>
<feature type="transmembrane region" description="Helical" evidence="5">
    <location>
        <begin position="267"/>
        <end position="294"/>
    </location>
</feature>
<evidence type="ECO:0000313" key="8">
    <source>
        <dbReference type="Proteomes" id="UP000094707"/>
    </source>
</evidence>
<feature type="transmembrane region" description="Helical" evidence="5">
    <location>
        <begin position="300"/>
        <end position="322"/>
    </location>
</feature>
<feature type="transmembrane region" description="Helical" evidence="5">
    <location>
        <begin position="12"/>
        <end position="34"/>
    </location>
</feature>
<dbReference type="PRINTS" id="PR01035">
    <property type="entry name" value="TCRTETA"/>
</dbReference>
<dbReference type="PATRIC" id="fig|129848.4.peg.1124"/>
<sequence>MESTDSKKILMVLFLGVFIGSLDLGIVGPALPAIQSYFGVNERMGSWLFTIYILFLMIGTPLMAKLSDTYGRKTLYIVDVLLFAIGSLVTIFALSFEMILLGRAIQGFGAGGIFPVANAVIGDNFPPEKQGNAMGITSSVWGLSGVLGPVFGGLLLKYGWQWLFVINIPLSIFIIIASLYVLPKSKKINEVYFDWKGLSVLGVLVTCLAYGINQINTTNVLASLSSMEVLPFLFVALVLLPVLWKVENSAKDPLIQIDLFKSREVKLLGTFFIGTGLTQAATVFIPAFAVVALSLTTSNASLMVMPMAIAMAVGAPIVGKLLDSVGSKIIMIGGTSVLVVGLFIMGLFPESFYLFITAGVLIGVGMATVIGSPPRYIMIVESPPKHRASGQALININSSAGQLIGGALIGAIIGSQAGKMGGYQSAFMIMGCVAIVMTVLSLGLKSRAEQLETMKKHFENHYE</sequence>
<feature type="transmembrane region" description="Helical" evidence="5">
    <location>
        <begin position="425"/>
        <end position="444"/>
    </location>
</feature>
<feature type="transmembrane region" description="Helical" evidence="5">
    <location>
        <begin position="193"/>
        <end position="212"/>
    </location>
</feature>
<name>A0A1D3L1W8_9EURY</name>
<dbReference type="InterPro" id="IPR001958">
    <property type="entry name" value="Tet-R_TetA/multi-R_MdtG-like"/>
</dbReference>
<evidence type="ECO:0000259" key="6">
    <source>
        <dbReference type="PROSITE" id="PS50850"/>
    </source>
</evidence>
<keyword evidence="3 5" id="KW-1133">Transmembrane helix</keyword>
<dbReference type="KEGG" id="mcub:MCBB_1116"/>
<evidence type="ECO:0000313" key="7">
    <source>
        <dbReference type="EMBL" id="SCG85674.1"/>
    </source>
</evidence>
<proteinExistence type="predicted"/>
<dbReference type="CDD" id="cd17321">
    <property type="entry name" value="MFS_MMR_MDR_like"/>
    <property type="match status" value="1"/>
</dbReference>
<dbReference type="STRING" id="118062.MCBB_1116"/>
<dbReference type="SUPFAM" id="SSF103473">
    <property type="entry name" value="MFS general substrate transporter"/>
    <property type="match status" value="1"/>
</dbReference>
<dbReference type="InterPro" id="IPR036259">
    <property type="entry name" value="MFS_trans_sf"/>
</dbReference>
<organism evidence="7 8">
    <name type="scientific">Methanobacterium congolense</name>
    <dbReference type="NCBI Taxonomy" id="118062"/>
    <lineage>
        <taxon>Archaea</taxon>
        <taxon>Methanobacteriati</taxon>
        <taxon>Methanobacteriota</taxon>
        <taxon>Methanomada group</taxon>
        <taxon>Methanobacteria</taxon>
        <taxon>Methanobacteriales</taxon>
        <taxon>Methanobacteriaceae</taxon>
        <taxon>Methanobacterium</taxon>
    </lineage>
</organism>
<feature type="transmembrane region" description="Helical" evidence="5">
    <location>
        <begin position="133"/>
        <end position="156"/>
    </location>
</feature>
<keyword evidence="8" id="KW-1185">Reference proteome</keyword>
<evidence type="ECO:0000256" key="1">
    <source>
        <dbReference type="ARBA" id="ARBA00004141"/>
    </source>
</evidence>
<keyword evidence="4 5" id="KW-0472">Membrane</keyword>
<dbReference type="PANTHER" id="PTHR23501:SF190">
    <property type="entry name" value="MAJOR FACILITATOR SUPERFAMILY MFS_1"/>
    <property type="match status" value="1"/>
</dbReference>
<dbReference type="Proteomes" id="UP000094707">
    <property type="component" value="Chromosome I"/>
</dbReference>
<dbReference type="GO" id="GO:0022857">
    <property type="term" value="F:transmembrane transporter activity"/>
    <property type="evidence" value="ECO:0007669"/>
    <property type="project" value="InterPro"/>
</dbReference>
<dbReference type="PROSITE" id="PS50850">
    <property type="entry name" value="MFS"/>
    <property type="match status" value="1"/>
</dbReference>
<dbReference type="GO" id="GO:0005886">
    <property type="term" value="C:plasma membrane"/>
    <property type="evidence" value="ECO:0007669"/>
    <property type="project" value="TreeGrafter"/>
</dbReference>
<dbReference type="Gene3D" id="1.20.1720.10">
    <property type="entry name" value="Multidrug resistance protein D"/>
    <property type="match status" value="1"/>
</dbReference>
<feature type="transmembrane region" description="Helical" evidence="5">
    <location>
        <begin position="329"/>
        <end position="346"/>
    </location>
</feature>
<dbReference type="GeneID" id="30411961"/>
<evidence type="ECO:0000256" key="5">
    <source>
        <dbReference type="SAM" id="Phobius"/>
    </source>
</evidence>
<evidence type="ECO:0000256" key="4">
    <source>
        <dbReference type="ARBA" id="ARBA00023136"/>
    </source>
</evidence>
<dbReference type="RefSeq" id="WP_071906807.1">
    <property type="nucleotide sequence ID" value="NZ_LT607756.1"/>
</dbReference>
<dbReference type="Gene3D" id="1.20.1250.20">
    <property type="entry name" value="MFS general substrate transporter like domains"/>
    <property type="match status" value="1"/>
</dbReference>
<evidence type="ECO:0000256" key="2">
    <source>
        <dbReference type="ARBA" id="ARBA00022692"/>
    </source>
</evidence>
<evidence type="ECO:0000256" key="3">
    <source>
        <dbReference type="ARBA" id="ARBA00022989"/>
    </source>
</evidence>
<dbReference type="EMBL" id="LT607756">
    <property type="protein sequence ID" value="SCG85674.1"/>
    <property type="molecule type" value="Genomic_DNA"/>
</dbReference>
<feature type="transmembrane region" description="Helical" evidence="5">
    <location>
        <begin position="100"/>
        <end position="121"/>
    </location>
</feature>
<feature type="transmembrane region" description="Helical" evidence="5">
    <location>
        <begin position="352"/>
        <end position="371"/>
    </location>
</feature>
<feature type="transmembrane region" description="Helical" evidence="5">
    <location>
        <begin position="162"/>
        <end position="181"/>
    </location>
</feature>
<reference evidence="7 8" key="1">
    <citation type="submission" date="2016-08" db="EMBL/GenBank/DDBJ databases">
        <authorList>
            <person name="Seilhamer J.J."/>
        </authorList>
    </citation>
    <scope>NUCLEOTIDE SEQUENCE [LARGE SCALE GENOMIC DNA]</scope>
    <source>
        <strain evidence="7">Buetzberg</strain>
    </source>
</reference>
<dbReference type="InterPro" id="IPR020846">
    <property type="entry name" value="MFS_dom"/>
</dbReference>
<dbReference type="AlphaFoldDB" id="A0A1D3L1W8"/>
<keyword evidence="2 5" id="KW-0812">Transmembrane</keyword>
<feature type="domain" description="Major facilitator superfamily (MFS) profile" evidence="6">
    <location>
        <begin position="9"/>
        <end position="449"/>
    </location>
</feature>
<dbReference type="InterPro" id="IPR011701">
    <property type="entry name" value="MFS"/>
</dbReference>
<comment type="subcellular location">
    <subcellularLocation>
        <location evidence="1">Membrane</location>
        <topology evidence="1">Multi-pass membrane protein</topology>
    </subcellularLocation>
</comment>
<accession>A0A1D3L1W8</accession>
<feature type="transmembrane region" description="Helical" evidence="5">
    <location>
        <begin position="76"/>
        <end position="94"/>
    </location>
</feature>